<evidence type="ECO:0000313" key="12">
    <source>
        <dbReference type="Proteomes" id="UP001139336"/>
    </source>
</evidence>
<accession>A0A9X1U6L8</accession>
<keyword evidence="7 10" id="KW-0472">Membrane</keyword>
<keyword evidence="5 9" id="KW-0812">Transmembrane</keyword>
<evidence type="ECO:0000256" key="1">
    <source>
        <dbReference type="ARBA" id="ARBA00004651"/>
    </source>
</evidence>
<evidence type="ECO:0000256" key="3">
    <source>
        <dbReference type="ARBA" id="ARBA00022448"/>
    </source>
</evidence>
<feature type="transmembrane region" description="Helical" evidence="10">
    <location>
        <begin position="82"/>
        <end position="100"/>
    </location>
</feature>
<comment type="caution">
    <text evidence="11">The sequence shown here is derived from an EMBL/GenBank/DDBJ whole genome shotgun (WGS) entry which is preliminary data.</text>
</comment>
<dbReference type="RefSeq" id="WP_236117622.1">
    <property type="nucleotide sequence ID" value="NZ_JAKGSI010000001.1"/>
</dbReference>
<sequence>MAWIVLVISALFEPVWAAALAAADGLRNPRALVVFAVGLCISMGGLAWAMRSLPMGTAYAVWVGIGAAGAVGYSVLSGQEPLSALKLLFLAMIIGGVIGLKVSS</sequence>
<dbReference type="GO" id="GO:0046677">
    <property type="term" value="P:response to antibiotic"/>
    <property type="evidence" value="ECO:0007669"/>
    <property type="project" value="UniProtKB-KW"/>
</dbReference>
<proteinExistence type="inferred from homology"/>
<reference evidence="11" key="1">
    <citation type="submission" date="2022-01" db="EMBL/GenBank/DDBJ databases">
        <title>Corynebacterium sp. nov isolated from isolated from the feces of the greater white-fronted geese (Anser albifrons) at Poyang Lake, PR China.</title>
        <authorList>
            <person name="Liu Q."/>
        </authorList>
    </citation>
    <scope>NUCLEOTIDE SEQUENCE</scope>
    <source>
        <strain evidence="11">JCM 32435</strain>
    </source>
</reference>
<evidence type="ECO:0000256" key="10">
    <source>
        <dbReference type="SAM" id="Phobius"/>
    </source>
</evidence>
<comment type="subcellular location">
    <subcellularLocation>
        <location evidence="1 9">Cell membrane</location>
        <topology evidence="1 9">Multi-pass membrane protein</topology>
    </subcellularLocation>
</comment>
<evidence type="ECO:0000256" key="5">
    <source>
        <dbReference type="ARBA" id="ARBA00022692"/>
    </source>
</evidence>
<dbReference type="Pfam" id="PF00893">
    <property type="entry name" value="Multi_Drug_Res"/>
    <property type="match status" value="1"/>
</dbReference>
<dbReference type="InterPro" id="IPR037185">
    <property type="entry name" value="EmrE-like"/>
</dbReference>
<comment type="similarity">
    <text evidence="2">Belongs to the drug/metabolite transporter (DMT) superfamily. Small multidrug resistance (SMR) (TC 2.A.7.1) family. Mmr subfamily.</text>
</comment>
<dbReference type="Proteomes" id="UP001139336">
    <property type="component" value="Unassembled WGS sequence"/>
</dbReference>
<dbReference type="Gene3D" id="1.10.3730.20">
    <property type="match status" value="1"/>
</dbReference>
<dbReference type="GO" id="GO:0022857">
    <property type="term" value="F:transmembrane transporter activity"/>
    <property type="evidence" value="ECO:0007669"/>
    <property type="project" value="InterPro"/>
</dbReference>
<dbReference type="SUPFAM" id="SSF103481">
    <property type="entry name" value="Multidrug resistance efflux transporter EmrE"/>
    <property type="match status" value="1"/>
</dbReference>
<dbReference type="EMBL" id="JAKGSI010000001">
    <property type="protein sequence ID" value="MCF4005827.1"/>
    <property type="molecule type" value="Genomic_DNA"/>
</dbReference>
<evidence type="ECO:0000256" key="4">
    <source>
        <dbReference type="ARBA" id="ARBA00022475"/>
    </source>
</evidence>
<dbReference type="PANTHER" id="PTHR30561:SF0">
    <property type="entry name" value="GUANIDINIUM EXPORTER"/>
    <property type="match status" value="1"/>
</dbReference>
<name>A0A9X1U6L8_9CORY</name>
<dbReference type="GO" id="GO:0005886">
    <property type="term" value="C:plasma membrane"/>
    <property type="evidence" value="ECO:0007669"/>
    <property type="project" value="UniProtKB-SubCell"/>
</dbReference>
<evidence type="ECO:0000256" key="6">
    <source>
        <dbReference type="ARBA" id="ARBA00022989"/>
    </source>
</evidence>
<evidence type="ECO:0000256" key="9">
    <source>
        <dbReference type="RuleBase" id="RU003942"/>
    </source>
</evidence>
<keyword evidence="6 10" id="KW-1133">Transmembrane helix</keyword>
<evidence type="ECO:0000256" key="2">
    <source>
        <dbReference type="ARBA" id="ARBA00007822"/>
    </source>
</evidence>
<dbReference type="AlphaFoldDB" id="A0A9X1U6L8"/>
<dbReference type="PANTHER" id="PTHR30561">
    <property type="entry name" value="SMR FAMILY PROTON-DEPENDENT DRUG EFFLUX TRANSPORTER SUGE"/>
    <property type="match status" value="1"/>
</dbReference>
<organism evidence="11 12">
    <name type="scientific">Corynebacterium uropygiale</name>
    <dbReference type="NCBI Taxonomy" id="1775911"/>
    <lineage>
        <taxon>Bacteria</taxon>
        <taxon>Bacillati</taxon>
        <taxon>Actinomycetota</taxon>
        <taxon>Actinomycetes</taxon>
        <taxon>Mycobacteriales</taxon>
        <taxon>Corynebacteriaceae</taxon>
        <taxon>Corynebacterium</taxon>
    </lineage>
</organism>
<dbReference type="InterPro" id="IPR000390">
    <property type="entry name" value="Small_drug/metabolite_transptr"/>
</dbReference>
<gene>
    <name evidence="11" type="ORF">L1O03_01365</name>
</gene>
<keyword evidence="12" id="KW-1185">Reference proteome</keyword>
<evidence type="ECO:0000256" key="7">
    <source>
        <dbReference type="ARBA" id="ARBA00023136"/>
    </source>
</evidence>
<evidence type="ECO:0000256" key="8">
    <source>
        <dbReference type="ARBA" id="ARBA00023251"/>
    </source>
</evidence>
<evidence type="ECO:0000313" key="11">
    <source>
        <dbReference type="EMBL" id="MCF4005827.1"/>
    </source>
</evidence>
<feature type="transmembrane region" description="Helical" evidence="10">
    <location>
        <begin position="57"/>
        <end position="76"/>
    </location>
</feature>
<keyword evidence="3" id="KW-0813">Transport</keyword>
<protein>
    <submittedName>
        <fullName evidence="11">Multidrug efflux SMR transporter</fullName>
    </submittedName>
</protein>
<keyword evidence="8" id="KW-0046">Antibiotic resistance</keyword>
<feature type="transmembrane region" description="Helical" evidence="10">
    <location>
        <begin position="31"/>
        <end position="50"/>
    </location>
</feature>
<dbReference type="InterPro" id="IPR045324">
    <property type="entry name" value="Small_multidrug_res"/>
</dbReference>
<keyword evidence="4" id="KW-1003">Cell membrane</keyword>